<dbReference type="InterPro" id="IPR052162">
    <property type="entry name" value="Sensor_kinase/Photoreceptor"/>
</dbReference>
<dbReference type="AlphaFoldDB" id="N1WI36"/>
<name>N1WI36_9LEPT</name>
<dbReference type="Gene3D" id="3.30.565.10">
    <property type="entry name" value="Histidine kinase-like ATPase, C-terminal domain"/>
    <property type="match status" value="1"/>
</dbReference>
<evidence type="ECO:0000313" key="7">
    <source>
        <dbReference type="EMBL" id="EMY76799.1"/>
    </source>
</evidence>
<comment type="catalytic activity">
    <reaction evidence="1">
        <text>ATP + protein L-histidine = ADP + protein N-phospho-L-histidine.</text>
        <dbReference type="EC" id="2.7.13.3"/>
    </reaction>
</comment>
<sequence>MEIRTDFAEAPEIFYPKIYLESILLNLLSNALKYSDSNRKSEISFVSFVEDKKFFLVVRDNGLGIDLRKYVAKSLK</sequence>
<accession>N1WI36</accession>
<evidence type="ECO:0000313" key="8">
    <source>
        <dbReference type="Proteomes" id="UP000012313"/>
    </source>
</evidence>
<dbReference type="PANTHER" id="PTHR43304:SF1">
    <property type="entry name" value="PAC DOMAIN-CONTAINING PROTEIN"/>
    <property type="match status" value="1"/>
</dbReference>
<dbReference type="Pfam" id="PF02518">
    <property type="entry name" value="HATPase_c"/>
    <property type="match status" value="1"/>
</dbReference>
<keyword evidence="4" id="KW-0808">Transferase</keyword>
<keyword evidence="3" id="KW-0597">Phosphoprotein</keyword>
<evidence type="ECO:0000256" key="5">
    <source>
        <dbReference type="ARBA" id="ARBA00022777"/>
    </source>
</evidence>
<feature type="domain" description="Histidine kinase/HSP90-like ATPase" evidence="6">
    <location>
        <begin position="19"/>
        <end position="67"/>
    </location>
</feature>
<dbReference type="SUPFAM" id="SSF55874">
    <property type="entry name" value="ATPase domain of HSP90 chaperone/DNA topoisomerase II/histidine kinase"/>
    <property type="match status" value="1"/>
</dbReference>
<evidence type="ECO:0000256" key="3">
    <source>
        <dbReference type="ARBA" id="ARBA00022553"/>
    </source>
</evidence>
<organism evidence="7 8">
    <name type="scientific">Leptospira weilii serovar Ranarum str. ICFT</name>
    <dbReference type="NCBI Taxonomy" id="1218598"/>
    <lineage>
        <taxon>Bacteria</taxon>
        <taxon>Pseudomonadati</taxon>
        <taxon>Spirochaetota</taxon>
        <taxon>Spirochaetia</taxon>
        <taxon>Leptospirales</taxon>
        <taxon>Leptospiraceae</taxon>
        <taxon>Leptospira</taxon>
    </lineage>
</organism>
<evidence type="ECO:0000259" key="6">
    <source>
        <dbReference type="Pfam" id="PF02518"/>
    </source>
</evidence>
<dbReference type="InterPro" id="IPR003594">
    <property type="entry name" value="HATPase_dom"/>
</dbReference>
<evidence type="ECO:0000256" key="2">
    <source>
        <dbReference type="ARBA" id="ARBA00012438"/>
    </source>
</evidence>
<gene>
    <name evidence="7" type="ORF">LEP1GSC060_3120</name>
</gene>
<reference evidence="7" key="1">
    <citation type="submission" date="2013-03" db="EMBL/GenBank/DDBJ databases">
        <authorList>
            <person name="Harkins D.M."/>
            <person name="Durkin A.S."/>
            <person name="Brinkac L.M."/>
            <person name="Haft D.H."/>
            <person name="Selengut J.D."/>
            <person name="Sanka R."/>
            <person name="DePew J."/>
            <person name="Purushe J."/>
            <person name="Hartskeerl R.A."/>
            <person name="Ahmed A."/>
            <person name="van der Linden H."/>
            <person name="Goris M.G.A."/>
            <person name="Vinetz J.M."/>
            <person name="Sutton G.G."/>
            <person name="Nierman W.C."/>
            <person name="Fouts D.E."/>
        </authorList>
    </citation>
    <scope>NUCLEOTIDE SEQUENCE [LARGE SCALE GENOMIC DNA]</scope>
    <source>
        <strain evidence="7">ICFT</strain>
    </source>
</reference>
<dbReference type="InterPro" id="IPR036890">
    <property type="entry name" value="HATPase_C_sf"/>
</dbReference>
<dbReference type="GO" id="GO:0004673">
    <property type="term" value="F:protein histidine kinase activity"/>
    <property type="evidence" value="ECO:0007669"/>
    <property type="project" value="UniProtKB-EC"/>
</dbReference>
<evidence type="ECO:0000256" key="1">
    <source>
        <dbReference type="ARBA" id="ARBA00000085"/>
    </source>
</evidence>
<keyword evidence="5" id="KW-0418">Kinase</keyword>
<dbReference type="EMBL" id="AOHC02000041">
    <property type="protein sequence ID" value="EMY76799.1"/>
    <property type="molecule type" value="Genomic_DNA"/>
</dbReference>
<comment type="caution">
    <text evidence="7">The sequence shown here is derived from an EMBL/GenBank/DDBJ whole genome shotgun (WGS) entry which is preliminary data.</text>
</comment>
<keyword evidence="8" id="KW-1185">Reference proteome</keyword>
<dbReference type="Proteomes" id="UP000012313">
    <property type="component" value="Unassembled WGS sequence"/>
</dbReference>
<protein>
    <recommendedName>
        <fullName evidence="2">histidine kinase</fullName>
        <ecNumber evidence="2">2.7.13.3</ecNumber>
    </recommendedName>
</protein>
<proteinExistence type="predicted"/>
<dbReference type="STRING" id="1218598.LEP1GSC060_3120"/>
<dbReference type="EC" id="2.7.13.3" evidence="2"/>
<evidence type="ECO:0000256" key="4">
    <source>
        <dbReference type="ARBA" id="ARBA00022679"/>
    </source>
</evidence>
<dbReference type="PANTHER" id="PTHR43304">
    <property type="entry name" value="PHYTOCHROME-LIKE PROTEIN CPH1"/>
    <property type="match status" value="1"/>
</dbReference>